<dbReference type="GO" id="GO:0006260">
    <property type="term" value="P:DNA replication"/>
    <property type="evidence" value="ECO:0007669"/>
    <property type="project" value="UniProtKB-KW"/>
</dbReference>
<dbReference type="CDD" id="cd07896">
    <property type="entry name" value="Adenylation_kDNA_ligase_like"/>
    <property type="match status" value="1"/>
</dbReference>
<evidence type="ECO:0000256" key="5">
    <source>
        <dbReference type="ARBA" id="ARBA00023204"/>
    </source>
</evidence>
<dbReference type="Pfam" id="PF14743">
    <property type="entry name" value="DNA_ligase_OB_2"/>
    <property type="match status" value="1"/>
</dbReference>
<feature type="domain" description="ATP-dependent DNA ligase family profile" evidence="8">
    <location>
        <begin position="53"/>
        <end position="212"/>
    </location>
</feature>
<gene>
    <name evidence="10" type="ORF">C9I98_00755</name>
</gene>
<dbReference type="Gene3D" id="2.40.50.140">
    <property type="entry name" value="Nucleic acid-binding proteins"/>
    <property type="match status" value="1"/>
</dbReference>
<dbReference type="AlphaFoldDB" id="A0A2T3P196"/>
<dbReference type="Gene3D" id="3.30.470.30">
    <property type="entry name" value="DNA ligase/mRNA capping enzyme"/>
    <property type="match status" value="1"/>
</dbReference>
<keyword evidence="5" id="KW-0234">DNA repair</keyword>
<evidence type="ECO:0000259" key="9">
    <source>
        <dbReference type="Pfam" id="PF14743"/>
    </source>
</evidence>
<comment type="cofactor">
    <cofactor evidence="1">
        <name>a divalent metal cation</name>
        <dbReference type="ChEBI" id="CHEBI:60240"/>
    </cofactor>
</comment>
<protein>
    <submittedName>
        <fullName evidence="10">DNA ligase</fullName>
    </submittedName>
</protein>
<dbReference type="InterPro" id="IPR050326">
    <property type="entry name" value="NAD_dep_DNA_ligaseB"/>
</dbReference>
<dbReference type="PANTHER" id="PTHR47810">
    <property type="entry name" value="DNA LIGASE"/>
    <property type="match status" value="1"/>
</dbReference>
<dbReference type="Pfam" id="PF01068">
    <property type="entry name" value="DNA_ligase_A_M"/>
    <property type="match status" value="1"/>
</dbReference>
<evidence type="ECO:0000313" key="10">
    <source>
        <dbReference type="EMBL" id="PSW22301.1"/>
    </source>
</evidence>
<dbReference type="GO" id="GO:0003910">
    <property type="term" value="F:DNA ligase (ATP) activity"/>
    <property type="evidence" value="ECO:0007669"/>
    <property type="project" value="UniProtKB-EC"/>
</dbReference>
<dbReference type="Proteomes" id="UP000241771">
    <property type="component" value="Unassembled WGS sequence"/>
</dbReference>
<dbReference type="InterPro" id="IPR012310">
    <property type="entry name" value="DNA_ligase_ATP-dep_cent"/>
</dbReference>
<evidence type="ECO:0000256" key="3">
    <source>
        <dbReference type="ARBA" id="ARBA00022705"/>
    </source>
</evidence>
<dbReference type="InterPro" id="IPR029319">
    <property type="entry name" value="DNA_ligase_OB"/>
</dbReference>
<dbReference type="Gene3D" id="3.30.1490.70">
    <property type="match status" value="1"/>
</dbReference>
<dbReference type="GO" id="GO:0005524">
    <property type="term" value="F:ATP binding"/>
    <property type="evidence" value="ECO:0007669"/>
    <property type="project" value="InterPro"/>
</dbReference>
<dbReference type="SUPFAM" id="SSF56091">
    <property type="entry name" value="DNA ligase/mRNA capping enzyme, catalytic domain"/>
    <property type="match status" value="1"/>
</dbReference>
<accession>A0A2T3P196</accession>
<evidence type="ECO:0000313" key="11">
    <source>
        <dbReference type="Proteomes" id="UP000241771"/>
    </source>
</evidence>
<keyword evidence="2 10" id="KW-0436">Ligase</keyword>
<name>A0A2T3P196_9GAMM</name>
<organism evidence="10 11">
    <name type="scientific">Photobacterium sanctipauli</name>
    <dbReference type="NCBI Taxonomy" id="1342794"/>
    <lineage>
        <taxon>Bacteria</taxon>
        <taxon>Pseudomonadati</taxon>
        <taxon>Pseudomonadota</taxon>
        <taxon>Gammaproteobacteria</taxon>
        <taxon>Vibrionales</taxon>
        <taxon>Vibrionaceae</taxon>
        <taxon>Photobacterium</taxon>
    </lineage>
</organism>
<dbReference type="GO" id="GO:0006310">
    <property type="term" value="P:DNA recombination"/>
    <property type="evidence" value="ECO:0007669"/>
    <property type="project" value="InterPro"/>
</dbReference>
<sequence length="296" mass="33135">MKISRLAGLIVILLSPFHGQAGSAPVVMQSSSLSATELGEVDGHLNDIHMYLVSEKLDGIRAHWDGKQLLTRRGNLIHAPKWFTQSFPPNIALEGELWLGRGQFQQASRIVLDDTPNHQQWRKVKFQVFDSPSIEGGFETRYQVLAKNIDMITSTNPAPHYLALIPHTKVASLDSLSKQLNQIESNGGEGVMLHHQDNRYQAGTSQRLFKLKSYQDSEATVVGYSEGQGKYQGKMGAVWVLTANNIKFKIGSGFSDEDRQSPPPLGSIIQYRYNGYTDSGIPRFARYMRMRETPES</sequence>
<evidence type="ECO:0000256" key="2">
    <source>
        <dbReference type="ARBA" id="ARBA00022598"/>
    </source>
</evidence>
<feature type="chain" id="PRO_5015729695" evidence="7">
    <location>
        <begin position="22"/>
        <end position="296"/>
    </location>
</feature>
<keyword evidence="11" id="KW-1185">Reference proteome</keyword>
<comment type="catalytic activity">
    <reaction evidence="6">
        <text>ATP + (deoxyribonucleotide)n-3'-hydroxyl + 5'-phospho-(deoxyribonucleotide)m = (deoxyribonucleotide)n+m + AMP + diphosphate.</text>
        <dbReference type="EC" id="6.5.1.1"/>
    </reaction>
</comment>
<keyword evidence="3" id="KW-0235">DNA replication</keyword>
<dbReference type="PANTHER" id="PTHR47810:SF1">
    <property type="entry name" value="DNA LIGASE B"/>
    <property type="match status" value="1"/>
</dbReference>
<dbReference type="NCBIfam" id="NF006592">
    <property type="entry name" value="PRK09125.1"/>
    <property type="match status" value="1"/>
</dbReference>
<dbReference type="InterPro" id="IPR012340">
    <property type="entry name" value="NA-bd_OB-fold"/>
</dbReference>
<dbReference type="GO" id="GO:0006281">
    <property type="term" value="P:DNA repair"/>
    <property type="evidence" value="ECO:0007669"/>
    <property type="project" value="UniProtKB-KW"/>
</dbReference>
<feature type="domain" description="DNA ligase OB-like" evidence="9">
    <location>
        <begin position="226"/>
        <end position="291"/>
    </location>
</feature>
<dbReference type="CDD" id="cd08041">
    <property type="entry name" value="OBF_kDNA_ligase_like"/>
    <property type="match status" value="1"/>
</dbReference>
<evidence type="ECO:0000256" key="4">
    <source>
        <dbReference type="ARBA" id="ARBA00022763"/>
    </source>
</evidence>
<evidence type="ECO:0000256" key="7">
    <source>
        <dbReference type="SAM" id="SignalP"/>
    </source>
</evidence>
<reference evidence="10 11" key="1">
    <citation type="submission" date="2018-01" db="EMBL/GenBank/DDBJ databases">
        <title>Whole genome sequencing of Histamine producing bacteria.</title>
        <authorList>
            <person name="Butler K."/>
        </authorList>
    </citation>
    <scope>NUCLEOTIDE SEQUENCE [LARGE SCALE GENOMIC DNA]</scope>
    <source>
        <strain evidence="10 11">DSM 100436</strain>
    </source>
</reference>
<dbReference type="SUPFAM" id="SSF50249">
    <property type="entry name" value="Nucleic acid-binding proteins"/>
    <property type="match status" value="1"/>
</dbReference>
<comment type="caution">
    <text evidence="10">The sequence shown here is derived from an EMBL/GenBank/DDBJ whole genome shotgun (WGS) entry which is preliminary data.</text>
</comment>
<evidence type="ECO:0000259" key="8">
    <source>
        <dbReference type="Pfam" id="PF01068"/>
    </source>
</evidence>
<proteinExistence type="predicted"/>
<feature type="signal peptide" evidence="7">
    <location>
        <begin position="1"/>
        <end position="21"/>
    </location>
</feature>
<keyword evidence="7" id="KW-0732">Signal</keyword>
<evidence type="ECO:0000256" key="1">
    <source>
        <dbReference type="ARBA" id="ARBA00001968"/>
    </source>
</evidence>
<evidence type="ECO:0000256" key="6">
    <source>
        <dbReference type="ARBA" id="ARBA00034003"/>
    </source>
</evidence>
<keyword evidence="4" id="KW-0227">DNA damage</keyword>
<dbReference type="EMBL" id="PYMA01000001">
    <property type="protein sequence ID" value="PSW22301.1"/>
    <property type="molecule type" value="Genomic_DNA"/>
</dbReference>